<proteinExistence type="predicted"/>
<evidence type="ECO:0000313" key="2">
    <source>
        <dbReference type="Proteomes" id="UP001234297"/>
    </source>
</evidence>
<keyword evidence="2" id="KW-1185">Reference proteome</keyword>
<comment type="caution">
    <text evidence="1">The sequence shown here is derived from an EMBL/GenBank/DDBJ whole genome shotgun (WGS) entry which is preliminary data.</text>
</comment>
<dbReference type="Proteomes" id="UP001234297">
    <property type="component" value="Chromosome 5"/>
</dbReference>
<gene>
    <name evidence="1" type="ORF">MRB53_016533</name>
</gene>
<organism evidence="1 2">
    <name type="scientific">Persea americana</name>
    <name type="common">Avocado</name>
    <dbReference type="NCBI Taxonomy" id="3435"/>
    <lineage>
        <taxon>Eukaryota</taxon>
        <taxon>Viridiplantae</taxon>
        <taxon>Streptophyta</taxon>
        <taxon>Embryophyta</taxon>
        <taxon>Tracheophyta</taxon>
        <taxon>Spermatophyta</taxon>
        <taxon>Magnoliopsida</taxon>
        <taxon>Magnoliidae</taxon>
        <taxon>Laurales</taxon>
        <taxon>Lauraceae</taxon>
        <taxon>Persea</taxon>
    </lineage>
</organism>
<name>A0ACC2M3E2_PERAE</name>
<dbReference type="EMBL" id="CM056813">
    <property type="protein sequence ID" value="KAJ8639839.1"/>
    <property type="molecule type" value="Genomic_DNA"/>
</dbReference>
<sequence length="90" mass="10151">MIGASGVVWYLGYTPGLFIAVWDFSYVDVWQVLSNRDVSDSQRCIYWVSSLAHTLCYCKILYAPSQSRSQICSNIIETQLIIFTNASSKA</sequence>
<accession>A0ACC2M3E2</accession>
<evidence type="ECO:0000313" key="1">
    <source>
        <dbReference type="EMBL" id="KAJ8639839.1"/>
    </source>
</evidence>
<protein>
    <submittedName>
        <fullName evidence="1">Uncharacterized protein</fullName>
    </submittedName>
</protein>
<reference evidence="1 2" key="1">
    <citation type="journal article" date="2022" name="Hortic Res">
        <title>A haplotype resolved chromosomal level avocado genome allows analysis of novel avocado genes.</title>
        <authorList>
            <person name="Nath O."/>
            <person name="Fletcher S.J."/>
            <person name="Hayward A."/>
            <person name="Shaw L.M."/>
            <person name="Masouleh A.K."/>
            <person name="Furtado A."/>
            <person name="Henry R.J."/>
            <person name="Mitter N."/>
        </authorList>
    </citation>
    <scope>NUCLEOTIDE SEQUENCE [LARGE SCALE GENOMIC DNA]</scope>
    <source>
        <strain evidence="2">cv. Hass</strain>
    </source>
</reference>